<evidence type="ECO:0000259" key="16">
    <source>
        <dbReference type="Pfam" id="PF08752"/>
    </source>
</evidence>
<dbReference type="GO" id="GO:0006886">
    <property type="term" value="P:intracellular protein transport"/>
    <property type="evidence" value="ECO:0007669"/>
    <property type="project" value="InterPro"/>
</dbReference>
<dbReference type="GO" id="GO:0006891">
    <property type="term" value="P:intra-Golgi vesicle-mediated transport"/>
    <property type="evidence" value="ECO:0007669"/>
    <property type="project" value="TreeGrafter"/>
</dbReference>
<comment type="similarity">
    <text evidence="2 13">Belongs to the COPG family.</text>
</comment>
<dbReference type="InterPro" id="IPR032154">
    <property type="entry name" value="Coatomer_g_Cpla"/>
</dbReference>
<gene>
    <name evidence="18" type="ORF">L211DRAFT_813320</name>
</gene>
<feature type="region of interest" description="Disordered" evidence="14">
    <location>
        <begin position="612"/>
        <end position="653"/>
    </location>
</feature>
<dbReference type="FunFam" id="1.25.10.10:FF:000046">
    <property type="entry name" value="Coatomer subunit gamma"/>
    <property type="match status" value="1"/>
</dbReference>
<evidence type="ECO:0000256" key="6">
    <source>
        <dbReference type="ARBA" id="ARBA00022737"/>
    </source>
</evidence>
<keyword evidence="6" id="KW-0677">Repeat</keyword>
<dbReference type="SUPFAM" id="SSF48371">
    <property type="entry name" value="ARM repeat"/>
    <property type="match status" value="1"/>
</dbReference>
<feature type="domain" description="Coatomer subunit gamma C-terminal" evidence="17">
    <location>
        <begin position="834"/>
        <end position="949"/>
    </location>
</feature>
<dbReference type="GO" id="GO:0005783">
    <property type="term" value="C:endoplasmic reticulum"/>
    <property type="evidence" value="ECO:0007669"/>
    <property type="project" value="TreeGrafter"/>
</dbReference>
<dbReference type="PANTHER" id="PTHR10261:SF0">
    <property type="entry name" value="COATOMER SUBUNIT GAMMA-2"/>
    <property type="match status" value="1"/>
</dbReference>
<evidence type="ECO:0000256" key="4">
    <source>
        <dbReference type="ARBA" id="ARBA00022490"/>
    </source>
</evidence>
<protein>
    <recommendedName>
        <fullName evidence="13">Coatomer subunit gamma</fullName>
    </recommendedName>
</protein>
<feature type="domain" description="Coatomer gamma subunit appendage Ig-like subdomain" evidence="16">
    <location>
        <begin position="661"/>
        <end position="832"/>
    </location>
</feature>
<evidence type="ECO:0000313" key="19">
    <source>
        <dbReference type="Proteomes" id="UP000267821"/>
    </source>
</evidence>
<dbReference type="Pfam" id="PF16381">
    <property type="entry name" value="Coatomer_g_Cpla"/>
    <property type="match status" value="1"/>
</dbReference>
<dbReference type="InterPro" id="IPR037067">
    <property type="entry name" value="Coatomer_gsu_app_sf"/>
</dbReference>
<dbReference type="GO" id="GO:0005793">
    <property type="term" value="C:endoplasmic reticulum-Golgi intermediate compartment"/>
    <property type="evidence" value="ECO:0007669"/>
    <property type="project" value="TreeGrafter"/>
</dbReference>
<sequence length="951" mass="104203">MMSYSKKDEDGDSAIFKVDRTSVFQEARLFNTSPISPRKCRLLLTKMTYLLYSGERFPVAEATSLFFGITKLFQHKDASLRQMVYLVIKELASTAEDVIMVTSSIMKDTAVGSDVVYKANAIRALCRIIDGQNVQAIERLIKTAIVDKTPSVSSAALVSAYHLHPLAKDVVRRWANETQEAVQATKSFGSSIMSGFGGSSSATSGTGMSQYHAIGLLYKMREHDRMALVKMVQQFGQAGVVKNAAGVVLLVRLAAKLAEEDPNLRKPMWTLLDGWLRHKAEMVNFEAAKAICNLSNVTDQEVAPAIHVLQLFLTSPRNVSKFTAIRILHSFASIRPVAVNPCNMDIENLIGNPNRSIATFAITTLLKTGNEASVDRLMKQISGFMADITDEFKITIVEAIRTLCLKFPQKQAGMLTFLSGVLRDEGGYEFKKSVVESMFDLIKFVSESREEALAHLCEFIEDCEFTKLAVRILHLLGTEGPKTSQPTKFIRYIYNRVVLENAIVRAAAVTALAKFGAGECGIKHPDVKKSVVVLLTRCLDDPDDEVRDRAALNLKLIKYEDETIAERFVKNESTFSLPVFEHQLIMYVTGDPSTFSTPFDISSIPIVTRAEADAQDRNNKLRSSSALPTLKPPTTGPSPSSAPGIASVSDHATTSAAAQTQKYAVQLATVPELKPYGALLKSSKEVPLTESEQEYVVTAVKHIFKNHLVLQFNIKNTLPEVLLENVTVLCQPSLPEGEEEDAGEPRLEEEFIIPALALKATDEAPGIVYVAFRRSEASEPEDPEVEASDFGYALATFSNTLKFTTKEIDPTTSEPEDMGYEDEYSVEDLELQISDYLVPSFASSFQNLWEQIGAAGEEATDTYKLSAVKGIQEACETIPAQLGLQPLEGSDLVVAQNAATHVLKLFGKTIGGGRVVATVKMAYSTKSGMVVKITCRSEEEGVATRVAGAIA</sequence>
<dbReference type="SUPFAM" id="SSF55711">
    <property type="entry name" value="Subdomain of clathrin and coatomer appendage domain"/>
    <property type="match status" value="1"/>
</dbReference>
<keyword evidence="3 13" id="KW-0813">Transport</keyword>
<evidence type="ECO:0000256" key="12">
    <source>
        <dbReference type="ARBA" id="ARBA00025536"/>
    </source>
</evidence>
<dbReference type="GO" id="GO:0000139">
    <property type="term" value="C:Golgi membrane"/>
    <property type="evidence" value="ECO:0007669"/>
    <property type="project" value="UniProtKB-SubCell"/>
</dbReference>
<evidence type="ECO:0000256" key="7">
    <source>
        <dbReference type="ARBA" id="ARBA00022892"/>
    </source>
</evidence>
<keyword evidence="5" id="KW-0597">Phosphoprotein</keyword>
<dbReference type="PIRSF" id="PIRSF037093">
    <property type="entry name" value="Coatomer_gamma_subunit"/>
    <property type="match status" value="1"/>
</dbReference>
<evidence type="ECO:0000313" key="18">
    <source>
        <dbReference type="EMBL" id="RPB20294.1"/>
    </source>
</evidence>
<keyword evidence="10 13" id="KW-0472">Membrane</keyword>
<dbReference type="InterPro" id="IPR011989">
    <property type="entry name" value="ARM-like"/>
</dbReference>
<dbReference type="InterPro" id="IPR017106">
    <property type="entry name" value="Coatomer_gsu"/>
</dbReference>
<organism evidence="18 19">
    <name type="scientific">Terfezia boudieri ATCC MYA-4762</name>
    <dbReference type="NCBI Taxonomy" id="1051890"/>
    <lineage>
        <taxon>Eukaryota</taxon>
        <taxon>Fungi</taxon>
        <taxon>Dikarya</taxon>
        <taxon>Ascomycota</taxon>
        <taxon>Pezizomycotina</taxon>
        <taxon>Pezizomycetes</taxon>
        <taxon>Pezizales</taxon>
        <taxon>Pezizaceae</taxon>
        <taxon>Terfezia</taxon>
    </lineage>
</organism>
<evidence type="ECO:0000256" key="13">
    <source>
        <dbReference type="PIRNR" id="PIRNR037093"/>
    </source>
</evidence>
<dbReference type="Gene3D" id="3.30.310.10">
    <property type="entry name" value="TATA-Binding Protein"/>
    <property type="match status" value="1"/>
</dbReference>
<evidence type="ECO:0000256" key="1">
    <source>
        <dbReference type="ARBA" id="ARBA00004255"/>
    </source>
</evidence>
<evidence type="ECO:0000256" key="5">
    <source>
        <dbReference type="ARBA" id="ARBA00022553"/>
    </source>
</evidence>
<dbReference type="Pfam" id="PF08752">
    <property type="entry name" value="COP-gamma_platf"/>
    <property type="match status" value="1"/>
</dbReference>
<comment type="subunit">
    <text evidence="13">Oligomeric complex.</text>
</comment>
<dbReference type="FunFam" id="1.25.10.10:FF:000071">
    <property type="entry name" value="Coatomer subunit gamma"/>
    <property type="match status" value="1"/>
</dbReference>
<keyword evidence="8 13" id="KW-0653">Protein transport</keyword>
<comment type="function">
    <text evidence="12 13">The coatomer is a cytosolic protein complex that binds to dilysine motifs and reversibly associates with Golgi non-clathrin-coated vesicles, which further mediate biosynthetic protein transport from the ER, via the Golgi up to the trans Golgi network. Coatomer complex is required for budding from Golgi membranes, and is essential for the retrograde Golgi-to-ER transport of dilysine-tagged proteins.</text>
</comment>
<dbReference type="InParanoid" id="A0A3N4LBM4"/>
<evidence type="ECO:0000256" key="2">
    <source>
        <dbReference type="ARBA" id="ARBA00010720"/>
    </source>
</evidence>
<dbReference type="GO" id="GO:0030126">
    <property type="term" value="C:COPI vesicle coat"/>
    <property type="evidence" value="ECO:0007669"/>
    <property type="project" value="InterPro"/>
</dbReference>
<feature type="domain" description="Clathrin/coatomer adaptor adaptin-like N-terminal" evidence="15">
    <location>
        <begin position="22"/>
        <end position="558"/>
    </location>
</feature>
<dbReference type="InterPro" id="IPR012295">
    <property type="entry name" value="TBP_dom_sf"/>
</dbReference>
<dbReference type="SUPFAM" id="SSF49348">
    <property type="entry name" value="Clathrin adaptor appendage domain"/>
    <property type="match status" value="1"/>
</dbReference>
<evidence type="ECO:0000256" key="9">
    <source>
        <dbReference type="ARBA" id="ARBA00023034"/>
    </source>
</evidence>
<dbReference type="OrthoDB" id="1074925at2759"/>
<reference evidence="18 19" key="1">
    <citation type="journal article" date="2018" name="Nat. Ecol. Evol.">
        <title>Pezizomycetes genomes reveal the molecular basis of ectomycorrhizal truffle lifestyle.</title>
        <authorList>
            <person name="Murat C."/>
            <person name="Payen T."/>
            <person name="Noel B."/>
            <person name="Kuo A."/>
            <person name="Morin E."/>
            <person name="Chen J."/>
            <person name="Kohler A."/>
            <person name="Krizsan K."/>
            <person name="Balestrini R."/>
            <person name="Da Silva C."/>
            <person name="Montanini B."/>
            <person name="Hainaut M."/>
            <person name="Levati E."/>
            <person name="Barry K.W."/>
            <person name="Belfiori B."/>
            <person name="Cichocki N."/>
            <person name="Clum A."/>
            <person name="Dockter R.B."/>
            <person name="Fauchery L."/>
            <person name="Guy J."/>
            <person name="Iotti M."/>
            <person name="Le Tacon F."/>
            <person name="Lindquist E.A."/>
            <person name="Lipzen A."/>
            <person name="Malagnac F."/>
            <person name="Mello A."/>
            <person name="Molinier V."/>
            <person name="Miyauchi S."/>
            <person name="Poulain J."/>
            <person name="Riccioni C."/>
            <person name="Rubini A."/>
            <person name="Sitrit Y."/>
            <person name="Splivallo R."/>
            <person name="Traeger S."/>
            <person name="Wang M."/>
            <person name="Zifcakova L."/>
            <person name="Wipf D."/>
            <person name="Zambonelli A."/>
            <person name="Paolocci F."/>
            <person name="Nowrousian M."/>
            <person name="Ottonello S."/>
            <person name="Baldrian P."/>
            <person name="Spatafora J.W."/>
            <person name="Henrissat B."/>
            <person name="Nagy L.G."/>
            <person name="Aury J.M."/>
            <person name="Wincker P."/>
            <person name="Grigoriev I.V."/>
            <person name="Bonfante P."/>
            <person name="Martin F.M."/>
        </authorList>
    </citation>
    <scope>NUCLEOTIDE SEQUENCE [LARGE SCALE GENOMIC DNA]</scope>
    <source>
        <strain evidence="18 19">ATCC MYA-4762</strain>
    </source>
</reference>
<dbReference type="GO" id="GO:0006888">
    <property type="term" value="P:endoplasmic reticulum to Golgi vesicle-mediated transport"/>
    <property type="evidence" value="ECO:0007669"/>
    <property type="project" value="TreeGrafter"/>
</dbReference>
<dbReference type="FunFam" id="2.60.40.1480:FF:000001">
    <property type="entry name" value="Coatomer subunit gamma"/>
    <property type="match status" value="1"/>
</dbReference>
<dbReference type="InterPro" id="IPR009028">
    <property type="entry name" value="Coatomer/calthrin_app_sub_C"/>
</dbReference>
<feature type="compositionally biased region" description="Low complexity" evidence="14">
    <location>
        <begin position="637"/>
        <end position="649"/>
    </location>
</feature>
<evidence type="ECO:0000256" key="8">
    <source>
        <dbReference type="ARBA" id="ARBA00022927"/>
    </source>
</evidence>
<accession>A0A3N4LBM4</accession>
<dbReference type="FunFam" id="3.30.310.10:FF:000008">
    <property type="entry name" value="Coatomer subunit gamma"/>
    <property type="match status" value="1"/>
</dbReference>
<dbReference type="GO" id="GO:0009306">
    <property type="term" value="P:protein secretion"/>
    <property type="evidence" value="ECO:0007669"/>
    <property type="project" value="TreeGrafter"/>
</dbReference>
<evidence type="ECO:0000259" key="15">
    <source>
        <dbReference type="Pfam" id="PF01602"/>
    </source>
</evidence>
<dbReference type="PANTHER" id="PTHR10261">
    <property type="entry name" value="COATOMER SUBUNIT GAMMA"/>
    <property type="match status" value="1"/>
</dbReference>
<keyword evidence="9 13" id="KW-0333">Golgi apparatus</keyword>
<dbReference type="InterPro" id="IPR013040">
    <property type="entry name" value="Coatomer_gsu_app_Ig-like_dom"/>
</dbReference>
<dbReference type="Proteomes" id="UP000267821">
    <property type="component" value="Unassembled WGS sequence"/>
</dbReference>
<evidence type="ECO:0000256" key="3">
    <source>
        <dbReference type="ARBA" id="ARBA00022448"/>
    </source>
</evidence>
<name>A0A3N4LBM4_9PEZI</name>
<dbReference type="Gene3D" id="1.25.10.10">
    <property type="entry name" value="Leucine-rich Repeat Variant"/>
    <property type="match status" value="2"/>
</dbReference>
<dbReference type="Pfam" id="PF01602">
    <property type="entry name" value="Adaptin_N"/>
    <property type="match status" value="1"/>
</dbReference>
<keyword evidence="4 13" id="KW-0963">Cytoplasm</keyword>
<dbReference type="GO" id="GO:0005198">
    <property type="term" value="F:structural molecule activity"/>
    <property type="evidence" value="ECO:0007669"/>
    <property type="project" value="InterPro"/>
</dbReference>
<dbReference type="FunCoup" id="A0A3N4LBM4">
    <property type="interactions" value="1231"/>
</dbReference>
<dbReference type="InterPro" id="IPR002553">
    <property type="entry name" value="Clathrin/coatomer_adapt-like_N"/>
</dbReference>
<keyword evidence="7 13" id="KW-0931">ER-Golgi transport</keyword>
<keyword evidence="11 13" id="KW-0968">Cytoplasmic vesicle</keyword>
<dbReference type="InterPro" id="IPR013041">
    <property type="entry name" value="Clathrin_app_Ig-like_sf"/>
</dbReference>
<evidence type="ECO:0000256" key="14">
    <source>
        <dbReference type="SAM" id="MobiDB-lite"/>
    </source>
</evidence>
<dbReference type="STRING" id="1051890.A0A3N4LBM4"/>
<dbReference type="InterPro" id="IPR016024">
    <property type="entry name" value="ARM-type_fold"/>
</dbReference>
<evidence type="ECO:0000259" key="17">
    <source>
        <dbReference type="Pfam" id="PF16381"/>
    </source>
</evidence>
<evidence type="ECO:0000256" key="10">
    <source>
        <dbReference type="ARBA" id="ARBA00023136"/>
    </source>
</evidence>
<dbReference type="AlphaFoldDB" id="A0A3N4LBM4"/>
<evidence type="ECO:0000256" key="11">
    <source>
        <dbReference type="ARBA" id="ARBA00023329"/>
    </source>
</evidence>
<proteinExistence type="inferred from homology"/>
<keyword evidence="19" id="KW-1185">Reference proteome</keyword>
<comment type="subcellular location">
    <subcellularLocation>
        <location evidence="13">Cytoplasm</location>
    </subcellularLocation>
    <subcellularLocation>
        <location evidence="1 13">Golgi apparatus membrane</location>
        <topology evidence="1 13">Peripheral membrane protein</topology>
        <orientation evidence="1 13">Cytoplasmic side</orientation>
    </subcellularLocation>
    <subcellularLocation>
        <location evidence="13">Cytoplasmic vesicle</location>
        <location evidence="13">COPI-coated vesicle membrane</location>
        <topology evidence="13">Peripheral membrane protein</topology>
        <orientation evidence="13">Cytoplasmic side</orientation>
    </subcellularLocation>
</comment>
<dbReference type="Gene3D" id="2.60.40.1480">
    <property type="entry name" value="Coatomer, gamma subunit, appendage domain"/>
    <property type="match status" value="1"/>
</dbReference>
<dbReference type="EMBL" id="ML121574">
    <property type="protein sequence ID" value="RPB20294.1"/>
    <property type="molecule type" value="Genomic_DNA"/>
</dbReference>